<evidence type="ECO:0000256" key="2">
    <source>
        <dbReference type="RuleBase" id="RU363072"/>
    </source>
</evidence>
<proteinExistence type="inferred from homology"/>
<comment type="similarity">
    <text evidence="1 2">Belongs to the OprB family.</text>
</comment>
<dbReference type="AlphaFoldDB" id="A0A1E3VIR6"/>
<name>A0A1E3VIR6_9HYPH</name>
<accession>A0A1E3VIR6</accession>
<comment type="caution">
    <text evidence="3">The sequence shown here is derived from an EMBL/GenBank/DDBJ whole genome shotgun (WGS) entry which is preliminary data.</text>
</comment>
<dbReference type="Proteomes" id="UP000095042">
    <property type="component" value="Unassembled WGS sequence"/>
</dbReference>
<dbReference type="InterPro" id="IPR052932">
    <property type="entry name" value="OprB_Porin"/>
</dbReference>
<protein>
    <submittedName>
        <fullName evidence="3">Uncharacterized protein</fullName>
    </submittedName>
</protein>
<dbReference type="EMBL" id="LPWD01000470">
    <property type="protein sequence ID" value="ODR93407.1"/>
    <property type="molecule type" value="Genomic_DNA"/>
</dbReference>
<dbReference type="Gene3D" id="2.40.160.180">
    <property type="entry name" value="Carbohydrate-selective porin OprB"/>
    <property type="match status" value="1"/>
</dbReference>
<keyword evidence="4" id="KW-1185">Reference proteome</keyword>
<evidence type="ECO:0000256" key="1">
    <source>
        <dbReference type="ARBA" id="ARBA00008769"/>
    </source>
</evidence>
<dbReference type="InterPro" id="IPR038673">
    <property type="entry name" value="OprB_sf"/>
</dbReference>
<organism evidence="3 4">
    <name type="scientific">Methyloceanibacter marginalis</name>
    <dbReference type="NCBI Taxonomy" id="1774971"/>
    <lineage>
        <taxon>Bacteria</taxon>
        <taxon>Pseudomonadati</taxon>
        <taxon>Pseudomonadota</taxon>
        <taxon>Alphaproteobacteria</taxon>
        <taxon>Hyphomicrobiales</taxon>
        <taxon>Hyphomicrobiaceae</taxon>
        <taxon>Methyloceanibacter</taxon>
    </lineage>
</organism>
<dbReference type="GO" id="GO:0015288">
    <property type="term" value="F:porin activity"/>
    <property type="evidence" value="ECO:0007669"/>
    <property type="project" value="InterPro"/>
</dbReference>
<evidence type="ECO:0000313" key="3">
    <source>
        <dbReference type="EMBL" id="ODR93407.1"/>
    </source>
</evidence>
<dbReference type="OrthoDB" id="177316at2"/>
<dbReference type="GO" id="GO:0016020">
    <property type="term" value="C:membrane"/>
    <property type="evidence" value="ECO:0007669"/>
    <property type="project" value="InterPro"/>
</dbReference>
<reference evidence="3 4" key="1">
    <citation type="journal article" date="2016" name="Environ. Microbiol.">
        <title>New Methyloceanibacter diversity from North Sea sediments includes methanotroph containing solely the soluble methane monooxygenase.</title>
        <authorList>
            <person name="Vekeman B."/>
            <person name="Kerckhof F.M."/>
            <person name="Cremers G."/>
            <person name="de Vos P."/>
            <person name="Vandamme P."/>
            <person name="Boon N."/>
            <person name="Op den Camp H.J."/>
            <person name="Heylen K."/>
        </authorList>
    </citation>
    <scope>NUCLEOTIDE SEQUENCE [LARGE SCALE GENOMIC DNA]</scope>
    <source>
        <strain evidence="3 4">R-67177</strain>
    </source>
</reference>
<sequence>MQAQDQTFWTRDTVTGDWGGARTRLSNNGIDWSLTYTGEVFGNLSGGIETGAAYEDLISLEVDTDLEKLMGWKGGTAHVSLYQIDDGGRNAADLVGSISDPSNIDARPTFRLFTLWVQQQLGDTGSFRVGQLAADDEFLISDTAAALINGTFGWANIVAANLPGGGPGYPLATPGARLELDPSDESSGRPCSAAIRPETVHPMRTRKPADPHGTTFSFTGGALFMSEIQYRPGASAKDDGAQSAYRLGGWYHTADFADLELGNGNKGQRVSLAVDPSDPIEHQGNWGLYGVVDQVVWQNGASNITLFWRGSVVPADRNLLSWYMDGGFGITAPFRERPDDVLTFGVAYSNISPDASALDLATRRIAGSSYPIRNGETAFELSYTAQITPWWTLQPDLQYIVHPGGNVPDPDDPSHVIENSVLVGLRTTVAF</sequence>
<gene>
    <name evidence="3" type="ORF">AUC71_05360</name>
</gene>
<dbReference type="RefSeq" id="WP_158007917.1">
    <property type="nucleotide sequence ID" value="NZ_LPWD01000470.1"/>
</dbReference>
<dbReference type="GO" id="GO:0008643">
    <property type="term" value="P:carbohydrate transport"/>
    <property type="evidence" value="ECO:0007669"/>
    <property type="project" value="InterPro"/>
</dbReference>
<dbReference type="InterPro" id="IPR007049">
    <property type="entry name" value="Carb-sel_porin_OprB"/>
</dbReference>
<dbReference type="PANTHER" id="PTHR37944">
    <property type="entry name" value="PORIN B"/>
    <property type="match status" value="1"/>
</dbReference>
<dbReference type="Pfam" id="PF04966">
    <property type="entry name" value="OprB"/>
    <property type="match status" value="1"/>
</dbReference>
<dbReference type="PANTHER" id="PTHR37944:SF1">
    <property type="entry name" value="PORIN B"/>
    <property type="match status" value="1"/>
</dbReference>
<evidence type="ECO:0000313" key="4">
    <source>
        <dbReference type="Proteomes" id="UP000095042"/>
    </source>
</evidence>